<dbReference type="Gene3D" id="3.40.50.300">
    <property type="entry name" value="P-loop containing nucleotide triphosphate hydrolases"/>
    <property type="match status" value="1"/>
</dbReference>
<organism evidence="1 2">
    <name type="scientific">Haematococcus lacustris</name>
    <name type="common">Green alga</name>
    <name type="synonym">Haematococcus pluvialis</name>
    <dbReference type="NCBI Taxonomy" id="44745"/>
    <lineage>
        <taxon>Eukaryota</taxon>
        <taxon>Viridiplantae</taxon>
        <taxon>Chlorophyta</taxon>
        <taxon>core chlorophytes</taxon>
        <taxon>Chlorophyceae</taxon>
        <taxon>CS clade</taxon>
        <taxon>Chlamydomonadales</taxon>
        <taxon>Haematococcaceae</taxon>
        <taxon>Haematococcus</taxon>
    </lineage>
</organism>
<feature type="non-terminal residue" evidence="1">
    <location>
        <position position="1"/>
    </location>
</feature>
<sequence length="22" mass="2195">MGGKSTLLRQTCLAALMAQGGS</sequence>
<name>A0A699Y998_HAELA</name>
<protein>
    <submittedName>
        <fullName evidence="1">Uncharacterized protein</fullName>
    </submittedName>
</protein>
<dbReference type="AlphaFoldDB" id="A0A699Y998"/>
<dbReference type="Proteomes" id="UP000485058">
    <property type="component" value="Unassembled WGS sequence"/>
</dbReference>
<dbReference type="InterPro" id="IPR027417">
    <property type="entry name" value="P-loop_NTPase"/>
</dbReference>
<reference evidence="1 2" key="1">
    <citation type="submission" date="2020-02" db="EMBL/GenBank/DDBJ databases">
        <title>Draft genome sequence of Haematococcus lacustris strain NIES-144.</title>
        <authorList>
            <person name="Morimoto D."/>
            <person name="Nakagawa S."/>
            <person name="Yoshida T."/>
            <person name="Sawayama S."/>
        </authorList>
    </citation>
    <scope>NUCLEOTIDE SEQUENCE [LARGE SCALE GENOMIC DNA]</scope>
    <source>
        <strain evidence="1 2">NIES-144</strain>
    </source>
</reference>
<proteinExistence type="predicted"/>
<evidence type="ECO:0000313" key="1">
    <source>
        <dbReference type="EMBL" id="GFH06767.1"/>
    </source>
</evidence>
<gene>
    <name evidence="1" type="ORF">HaLaN_01456</name>
</gene>
<accession>A0A699Y998</accession>
<comment type="caution">
    <text evidence="1">The sequence shown here is derived from an EMBL/GenBank/DDBJ whole genome shotgun (WGS) entry which is preliminary data.</text>
</comment>
<dbReference type="EMBL" id="BLLF01000055">
    <property type="protein sequence ID" value="GFH06767.1"/>
    <property type="molecule type" value="Genomic_DNA"/>
</dbReference>
<evidence type="ECO:0000313" key="2">
    <source>
        <dbReference type="Proteomes" id="UP000485058"/>
    </source>
</evidence>
<keyword evidence="2" id="KW-1185">Reference proteome</keyword>